<protein>
    <submittedName>
        <fullName evidence="2">Uncharacterized protein</fullName>
    </submittedName>
</protein>
<dbReference type="EMBL" id="LT550653">
    <property type="protein sequence ID" value="SAL96103.1"/>
    <property type="molecule type" value="Genomic_DNA"/>
</dbReference>
<evidence type="ECO:0000313" key="3">
    <source>
        <dbReference type="Proteomes" id="UP000078561"/>
    </source>
</evidence>
<reference evidence="2" key="1">
    <citation type="submission" date="2016-04" db="EMBL/GenBank/DDBJ databases">
        <authorList>
            <person name="Evans L.H."/>
            <person name="Alamgir A."/>
            <person name="Owens N."/>
            <person name="Weber N.D."/>
            <person name="Virtaneva K."/>
            <person name="Barbian K."/>
            <person name="Babar A."/>
            <person name="Rosenke K."/>
        </authorList>
    </citation>
    <scope>NUCLEOTIDE SEQUENCE [LARGE SCALE GENOMIC DNA]</scope>
    <source>
        <strain evidence="2">CBS 101.48</strain>
    </source>
</reference>
<feature type="compositionally biased region" description="Low complexity" evidence="1">
    <location>
        <begin position="212"/>
        <end position="223"/>
    </location>
</feature>
<evidence type="ECO:0000313" key="2">
    <source>
        <dbReference type="EMBL" id="SAL96103.1"/>
    </source>
</evidence>
<feature type="region of interest" description="Disordered" evidence="1">
    <location>
        <begin position="202"/>
        <end position="257"/>
    </location>
</feature>
<sequence length="343" mass="38737">MFGRKNNKVCSVPHLPSKAPLGPDHQLSLMLQQLSNQLNLMHSLQQQQLQQQQQINNLTRSCDTCSMNEPSKQDPCLLSHNYHHQRLGPYQNDTLTRPPILPCSQTNFCGSSRLSYVPPAHPHYQPCTLSPSPSTFLSSTQHPHDPCHQPLYQPHTCESIHHSQCLPPCHYPHPQQHTHYSTRMNSVSDPESASIFASNLSDQYPQHHPSLSRVRSTSATATRTKSRSRTDPLPPVPSLGNDPTPMFGTTNGGNPMDGNSTSPTAENLYIQQQQELSWTDIYRQDLRTRPDALASPPSSSFNAASLISNTCTRIKSGHFQVRNWWLHGKHKWNQIKKGSRRYR</sequence>
<dbReference type="InParanoid" id="A0A163IYH9"/>
<dbReference type="Proteomes" id="UP000078561">
    <property type="component" value="Unassembled WGS sequence"/>
</dbReference>
<keyword evidence="3" id="KW-1185">Reference proteome</keyword>
<accession>A0A163IYH9</accession>
<evidence type="ECO:0000256" key="1">
    <source>
        <dbReference type="SAM" id="MobiDB-lite"/>
    </source>
</evidence>
<feature type="compositionally biased region" description="Polar residues" evidence="1">
    <location>
        <begin position="247"/>
        <end position="257"/>
    </location>
</feature>
<proteinExistence type="predicted"/>
<name>A0A163IYH9_ABSGL</name>
<gene>
    <name evidence="2" type="primary">ABSGL_01471.1 scaffold 1580</name>
</gene>
<dbReference type="OrthoDB" id="10683300at2759"/>
<organism evidence="2">
    <name type="scientific">Absidia glauca</name>
    <name type="common">Pin mould</name>
    <dbReference type="NCBI Taxonomy" id="4829"/>
    <lineage>
        <taxon>Eukaryota</taxon>
        <taxon>Fungi</taxon>
        <taxon>Fungi incertae sedis</taxon>
        <taxon>Mucoromycota</taxon>
        <taxon>Mucoromycotina</taxon>
        <taxon>Mucoromycetes</taxon>
        <taxon>Mucorales</taxon>
        <taxon>Cunninghamellaceae</taxon>
        <taxon>Absidia</taxon>
    </lineage>
</organism>
<dbReference type="AlphaFoldDB" id="A0A163IYH9"/>